<evidence type="ECO:0000313" key="7">
    <source>
        <dbReference type="EMBL" id="EAU29582.1"/>
    </source>
</evidence>
<organism evidence="7 8">
    <name type="scientific">Aspergillus terreus (strain NIH 2624 / FGSC A1156)</name>
    <dbReference type="NCBI Taxonomy" id="341663"/>
    <lineage>
        <taxon>Eukaryota</taxon>
        <taxon>Fungi</taxon>
        <taxon>Dikarya</taxon>
        <taxon>Ascomycota</taxon>
        <taxon>Pezizomycotina</taxon>
        <taxon>Eurotiomycetes</taxon>
        <taxon>Eurotiomycetidae</taxon>
        <taxon>Eurotiales</taxon>
        <taxon>Aspergillaceae</taxon>
        <taxon>Aspergillus</taxon>
        <taxon>Aspergillus subgen. Circumdati</taxon>
    </lineage>
</organism>
<dbReference type="PANTHER" id="PTHR43791:SF18">
    <property type="entry name" value="NICOTINIC ACID TRANSPORTER TNA1, PUTATIVE (AFU_ORTHOLOGUE AFUA_3G03820)-RELATED"/>
    <property type="match status" value="1"/>
</dbReference>
<dbReference type="STRING" id="341663.Q0C851"/>
<dbReference type="EMBL" id="CH476609">
    <property type="protein sequence ID" value="EAU29582.1"/>
    <property type="molecule type" value="Genomic_DNA"/>
</dbReference>
<dbReference type="HOGENOM" id="CLU_2157855_0_0_1"/>
<reference evidence="8" key="1">
    <citation type="submission" date="2005-09" db="EMBL/GenBank/DDBJ databases">
        <title>Annotation of the Aspergillus terreus NIH2624 genome.</title>
        <authorList>
            <person name="Birren B.W."/>
            <person name="Lander E.S."/>
            <person name="Galagan J.E."/>
            <person name="Nusbaum C."/>
            <person name="Devon K."/>
            <person name="Henn M."/>
            <person name="Ma L.-J."/>
            <person name="Jaffe D.B."/>
            <person name="Butler J."/>
            <person name="Alvarez P."/>
            <person name="Gnerre S."/>
            <person name="Grabherr M."/>
            <person name="Kleber M."/>
            <person name="Mauceli E.W."/>
            <person name="Brockman W."/>
            <person name="Rounsley S."/>
            <person name="Young S.K."/>
            <person name="LaButti K."/>
            <person name="Pushparaj V."/>
            <person name="DeCaprio D."/>
            <person name="Crawford M."/>
            <person name="Koehrsen M."/>
            <person name="Engels R."/>
            <person name="Montgomery P."/>
            <person name="Pearson M."/>
            <person name="Howarth C."/>
            <person name="Larson L."/>
            <person name="Luoma S."/>
            <person name="White J."/>
            <person name="Alvarado L."/>
            <person name="Kodira C.D."/>
            <person name="Zeng Q."/>
            <person name="Oleary S."/>
            <person name="Yandava C."/>
            <person name="Denning D.W."/>
            <person name="Nierman W.C."/>
            <person name="Milne T."/>
            <person name="Madden K."/>
        </authorList>
    </citation>
    <scope>NUCLEOTIDE SEQUENCE [LARGE SCALE GENOMIC DNA]</scope>
    <source>
        <strain evidence="8">NIH 2624 / FGSC A1156</strain>
    </source>
</reference>
<feature type="transmembrane region" description="Helical" evidence="6">
    <location>
        <begin position="28"/>
        <end position="47"/>
    </location>
</feature>
<sequence length="111" mass="12219">MAGAFSGLLAFLISKMDGVGGLEGWRWIFILEGIATVLVATVSYFLIWDEPSTATFLSESEKAIIIDLLADSRASIRANQLEERSATDWKQVKLALVDWQVSDLIPSVNDD</sequence>
<comment type="subcellular location">
    <subcellularLocation>
        <location evidence="1">Membrane</location>
        <topology evidence="1">Multi-pass membrane protein</topology>
    </subcellularLocation>
</comment>
<evidence type="ECO:0000256" key="2">
    <source>
        <dbReference type="ARBA" id="ARBA00022448"/>
    </source>
</evidence>
<keyword evidence="5 6" id="KW-0472">Membrane</keyword>
<dbReference type="SUPFAM" id="SSF103473">
    <property type="entry name" value="MFS general substrate transporter"/>
    <property type="match status" value="1"/>
</dbReference>
<dbReference type="AlphaFoldDB" id="Q0C851"/>
<dbReference type="Gene3D" id="1.20.1250.20">
    <property type="entry name" value="MFS general substrate transporter like domains"/>
    <property type="match status" value="1"/>
</dbReference>
<evidence type="ECO:0000256" key="6">
    <source>
        <dbReference type="SAM" id="Phobius"/>
    </source>
</evidence>
<evidence type="ECO:0000256" key="3">
    <source>
        <dbReference type="ARBA" id="ARBA00022692"/>
    </source>
</evidence>
<name>Q0C851_ASPTN</name>
<evidence type="ECO:0008006" key="9">
    <source>
        <dbReference type="Google" id="ProtNLM"/>
    </source>
</evidence>
<dbReference type="Proteomes" id="UP000007963">
    <property type="component" value="Unassembled WGS sequence"/>
</dbReference>
<dbReference type="GO" id="GO:0022857">
    <property type="term" value="F:transmembrane transporter activity"/>
    <property type="evidence" value="ECO:0007669"/>
    <property type="project" value="TreeGrafter"/>
</dbReference>
<gene>
    <name evidence="7" type="ORF">ATEG_10133</name>
</gene>
<accession>Q0C851</accession>
<keyword evidence="2" id="KW-0813">Transport</keyword>
<proteinExistence type="predicted"/>
<dbReference type="OrthoDB" id="2962993at2759"/>
<evidence type="ECO:0000256" key="4">
    <source>
        <dbReference type="ARBA" id="ARBA00022989"/>
    </source>
</evidence>
<evidence type="ECO:0000313" key="8">
    <source>
        <dbReference type="Proteomes" id="UP000007963"/>
    </source>
</evidence>
<dbReference type="OMA" id="ERSATDW"/>
<keyword evidence="3 6" id="KW-0812">Transmembrane</keyword>
<dbReference type="RefSeq" id="XP_001209435.1">
    <property type="nucleotide sequence ID" value="XM_001209435.1"/>
</dbReference>
<dbReference type="VEuPathDB" id="FungiDB:ATEG_10133"/>
<evidence type="ECO:0000256" key="1">
    <source>
        <dbReference type="ARBA" id="ARBA00004141"/>
    </source>
</evidence>
<dbReference type="GO" id="GO:0016020">
    <property type="term" value="C:membrane"/>
    <property type="evidence" value="ECO:0007669"/>
    <property type="project" value="UniProtKB-SubCell"/>
</dbReference>
<keyword evidence="4 6" id="KW-1133">Transmembrane helix</keyword>
<protein>
    <recommendedName>
        <fullName evidence="9">Major facilitator superfamily (MFS) profile domain-containing protein</fullName>
    </recommendedName>
</protein>
<dbReference type="GeneID" id="4319473"/>
<dbReference type="PANTHER" id="PTHR43791">
    <property type="entry name" value="PERMEASE-RELATED"/>
    <property type="match status" value="1"/>
</dbReference>
<dbReference type="InterPro" id="IPR036259">
    <property type="entry name" value="MFS_trans_sf"/>
</dbReference>
<dbReference type="eggNOG" id="KOG2533">
    <property type="taxonomic scope" value="Eukaryota"/>
</dbReference>
<evidence type="ECO:0000256" key="5">
    <source>
        <dbReference type="ARBA" id="ARBA00023136"/>
    </source>
</evidence>